<dbReference type="GO" id="GO:0009001">
    <property type="term" value="F:serine O-acetyltransferase activity"/>
    <property type="evidence" value="ECO:0007669"/>
    <property type="project" value="UniProtKB-EC"/>
</dbReference>
<dbReference type="GO" id="GO:0005737">
    <property type="term" value="C:cytoplasm"/>
    <property type="evidence" value="ECO:0007669"/>
    <property type="project" value="InterPro"/>
</dbReference>
<protein>
    <recommendedName>
        <fullName evidence="3">serine O-acetyltransferase</fullName>
        <ecNumber evidence="3">2.3.1.30</ecNumber>
    </recommendedName>
</protein>
<dbReference type="InterPro" id="IPR010493">
    <property type="entry name" value="Ser_AcTrfase_N"/>
</dbReference>
<dbReference type="GO" id="GO:0006535">
    <property type="term" value="P:cysteine biosynthetic process from serine"/>
    <property type="evidence" value="ECO:0007669"/>
    <property type="project" value="InterPro"/>
</dbReference>
<evidence type="ECO:0000256" key="2">
    <source>
        <dbReference type="ARBA" id="ARBA00007274"/>
    </source>
</evidence>
<keyword evidence="6" id="KW-0012">Acyltransferase</keyword>
<dbReference type="NCBIfam" id="TIGR01172">
    <property type="entry name" value="cysE"/>
    <property type="match status" value="1"/>
</dbReference>
<dbReference type="AlphaFoldDB" id="A0A5J4ZA83"/>
<evidence type="ECO:0000259" key="8">
    <source>
        <dbReference type="SMART" id="SM00971"/>
    </source>
</evidence>
<dbReference type="SMART" id="SM00971">
    <property type="entry name" value="SATase_N"/>
    <property type="match status" value="1"/>
</dbReference>
<comment type="caution">
    <text evidence="9">The sequence shown here is derived from an EMBL/GenBank/DDBJ whole genome shotgun (WGS) entry which is preliminary data.</text>
</comment>
<evidence type="ECO:0000313" key="9">
    <source>
        <dbReference type="EMBL" id="KAA8499663.1"/>
    </source>
</evidence>
<dbReference type="Pfam" id="PF06426">
    <property type="entry name" value="SATase_N"/>
    <property type="match status" value="1"/>
</dbReference>
<evidence type="ECO:0000256" key="5">
    <source>
        <dbReference type="ARBA" id="ARBA00022679"/>
    </source>
</evidence>
<dbReference type="SUPFAM" id="SSF51161">
    <property type="entry name" value="Trimeric LpxA-like enzymes"/>
    <property type="match status" value="1"/>
</dbReference>
<comment type="pathway">
    <text evidence="1">Amino-acid biosynthesis; L-cysteine biosynthesis; L-cysteine from L-serine: step 1/2.</text>
</comment>
<reference evidence="10" key="1">
    <citation type="journal article" date="2019" name="Nat. Commun.">
        <title>Expansion of phycobilisome linker gene families in mesophilic red algae.</title>
        <authorList>
            <person name="Lee J."/>
            <person name="Kim D."/>
            <person name="Bhattacharya D."/>
            <person name="Yoon H.S."/>
        </authorList>
    </citation>
    <scope>NUCLEOTIDE SEQUENCE [LARGE SCALE GENOMIC DNA]</scope>
    <source>
        <strain evidence="10">CCMP 1328</strain>
    </source>
</reference>
<dbReference type="EC" id="2.3.1.30" evidence="3"/>
<dbReference type="NCBIfam" id="NF041874">
    <property type="entry name" value="EPS_EpsC"/>
    <property type="match status" value="1"/>
</dbReference>
<dbReference type="Pfam" id="PF00132">
    <property type="entry name" value="Hexapep"/>
    <property type="match status" value="1"/>
</dbReference>
<keyword evidence="4" id="KW-0028">Amino-acid biosynthesis</keyword>
<gene>
    <name evidence="9" type="ORF">FVE85_7248</name>
</gene>
<evidence type="ECO:0000256" key="6">
    <source>
        <dbReference type="ARBA" id="ARBA00023315"/>
    </source>
</evidence>
<keyword evidence="10" id="KW-1185">Reference proteome</keyword>
<organism evidence="9 10">
    <name type="scientific">Porphyridium purpureum</name>
    <name type="common">Red alga</name>
    <name type="synonym">Porphyridium cruentum</name>
    <dbReference type="NCBI Taxonomy" id="35688"/>
    <lineage>
        <taxon>Eukaryota</taxon>
        <taxon>Rhodophyta</taxon>
        <taxon>Bangiophyceae</taxon>
        <taxon>Porphyridiales</taxon>
        <taxon>Porphyridiaceae</taxon>
        <taxon>Porphyridium</taxon>
    </lineage>
</organism>
<dbReference type="Proteomes" id="UP000324585">
    <property type="component" value="Unassembled WGS sequence"/>
</dbReference>
<dbReference type="CDD" id="cd03354">
    <property type="entry name" value="LbH_SAT"/>
    <property type="match status" value="1"/>
</dbReference>
<dbReference type="EMBL" id="VRMN01000001">
    <property type="protein sequence ID" value="KAA8499663.1"/>
    <property type="molecule type" value="Genomic_DNA"/>
</dbReference>
<feature type="domain" description="Serine acetyltransferase N-terminal" evidence="8">
    <location>
        <begin position="273"/>
        <end position="377"/>
    </location>
</feature>
<dbReference type="InterPro" id="IPR011004">
    <property type="entry name" value="Trimer_LpxA-like_sf"/>
</dbReference>
<evidence type="ECO:0000313" key="10">
    <source>
        <dbReference type="Proteomes" id="UP000324585"/>
    </source>
</evidence>
<dbReference type="FunFam" id="2.160.10.10:FF:000002">
    <property type="entry name" value="Serine acetyltransferase"/>
    <property type="match status" value="1"/>
</dbReference>
<feature type="compositionally biased region" description="Basic and acidic residues" evidence="7">
    <location>
        <begin position="211"/>
        <end position="221"/>
    </location>
</feature>
<name>A0A5J4ZA83_PORPP</name>
<sequence length="547" mass="57783">MDLTERPGIPVRDKHNGQQERLVSPGVSHAARALPAAWAIAVSLFECASALESSSVAYATWPGSAGRLCRCDSSSSTWAVCRKIGGTLGPQRARIWRRRAAWYAAAEAGPEGVPSNYSEVETRIGAPGFASKEGMPEQAHLGDAPVSARLDSATGGALEPSHADPREADLHAAPSPDGIHVDQSTFAASGAQAHSEAVAVSESRPPGAEKQSAHPHDHFEKLGSNGESLSKRKLSRTRDVRNMFILPVGGKGFGPALSVEDMTRSLFTADDPLWSLIRRESVAGSVNDPRIASLISESILNHETLEDALAAVLSAPLRSDYFASLQWKQLFDGALAKDAQYQKAVRADLLAAMRRDAASTHPAAVLLFSKGYQALQSYRLAHWLWHQNRKSLALYMQSLISAHYGVDIHPAARIGSGVLIDHATGIVIGETAVIDDDCSILHNVTLGGTGKEIGDRHPKIGQGVLIGAGATILGNITVGKCARITPGSVVLKPVAPYTVVSGVPAKAVGRVGLESNSGLPSEEMEYALDHLAPFESAGDFGVDGVGI</sequence>
<keyword evidence="5 9" id="KW-0808">Transferase</keyword>
<dbReference type="InterPro" id="IPR053376">
    <property type="entry name" value="Serine_acetyltransferase"/>
</dbReference>
<dbReference type="InterPro" id="IPR005881">
    <property type="entry name" value="Ser_O-AcTrfase"/>
</dbReference>
<evidence type="ECO:0000256" key="1">
    <source>
        <dbReference type="ARBA" id="ARBA00004876"/>
    </source>
</evidence>
<dbReference type="InterPro" id="IPR045304">
    <property type="entry name" value="LbH_SAT"/>
</dbReference>
<comment type="similarity">
    <text evidence="2">Belongs to the transferase hexapeptide repeat family.</text>
</comment>
<dbReference type="Gene3D" id="2.160.10.10">
    <property type="entry name" value="Hexapeptide repeat proteins"/>
    <property type="match status" value="1"/>
</dbReference>
<accession>A0A5J4ZA83</accession>
<dbReference type="PANTHER" id="PTHR42811">
    <property type="entry name" value="SERINE ACETYLTRANSFERASE"/>
    <property type="match status" value="1"/>
</dbReference>
<dbReference type="InterPro" id="IPR001451">
    <property type="entry name" value="Hexapep"/>
</dbReference>
<dbReference type="Gene3D" id="1.10.3130.10">
    <property type="entry name" value="serine acetyltransferase, domain 1"/>
    <property type="match status" value="1"/>
</dbReference>
<dbReference type="InterPro" id="IPR042122">
    <property type="entry name" value="Ser_AcTrfase_N_sf"/>
</dbReference>
<evidence type="ECO:0000256" key="3">
    <source>
        <dbReference type="ARBA" id="ARBA00013266"/>
    </source>
</evidence>
<dbReference type="UniPathway" id="UPA00136">
    <property type="reaction ID" value="UER00199"/>
</dbReference>
<evidence type="ECO:0000256" key="7">
    <source>
        <dbReference type="SAM" id="MobiDB-lite"/>
    </source>
</evidence>
<proteinExistence type="inferred from homology"/>
<dbReference type="OrthoDB" id="25818at2759"/>
<feature type="region of interest" description="Disordered" evidence="7">
    <location>
        <begin position="151"/>
        <end position="233"/>
    </location>
</feature>
<evidence type="ECO:0000256" key="4">
    <source>
        <dbReference type="ARBA" id="ARBA00022605"/>
    </source>
</evidence>
<feature type="compositionally biased region" description="Basic and acidic residues" evidence="7">
    <location>
        <begin position="161"/>
        <end position="170"/>
    </location>
</feature>